<name>A0A1L9V5D1_ASPGL</name>
<evidence type="ECO:0000313" key="2">
    <source>
        <dbReference type="Proteomes" id="UP000184300"/>
    </source>
</evidence>
<dbReference type="RefSeq" id="XP_022395831.1">
    <property type="nucleotide sequence ID" value="XM_022545181.1"/>
</dbReference>
<protein>
    <submittedName>
        <fullName evidence="1">Uncharacterized protein</fullName>
    </submittedName>
</protein>
<evidence type="ECO:0000313" key="1">
    <source>
        <dbReference type="EMBL" id="OJJ79133.1"/>
    </source>
</evidence>
<dbReference type="Proteomes" id="UP000184300">
    <property type="component" value="Unassembled WGS sequence"/>
</dbReference>
<dbReference type="AlphaFoldDB" id="A0A1L9V5D1"/>
<gene>
    <name evidence="1" type="ORF">ASPGLDRAFT_40137</name>
</gene>
<organism evidence="1 2">
    <name type="scientific">Aspergillus glaucus CBS 516.65</name>
    <dbReference type="NCBI Taxonomy" id="1160497"/>
    <lineage>
        <taxon>Eukaryota</taxon>
        <taxon>Fungi</taxon>
        <taxon>Dikarya</taxon>
        <taxon>Ascomycota</taxon>
        <taxon>Pezizomycotina</taxon>
        <taxon>Eurotiomycetes</taxon>
        <taxon>Eurotiomycetidae</taxon>
        <taxon>Eurotiales</taxon>
        <taxon>Aspergillaceae</taxon>
        <taxon>Aspergillus</taxon>
        <taxon>Aspergillus subgen. Aspergillus</taxon>
    </lineage>
</organism>
<dbReference type="GeneID" id="34461442"/>
<dbReference type="EMBL" id="KV878921">
    <property type="protein sequence ID" value="OJJ79133.1"/>
    <property type="molecule type" value="Genomic_DNA"/>
</dbReference>
<reference evidence="2" key="1">
    <citation type="journal article" date="2017" name="Genome Biol.">
        <title>Comparative genomics reveals high biological diversity and specific adaptations in the industrially and medically important fungal genus Aspergillus.</title>
        <authorList>
            <person name="de Vries R.P."/>
            <person name="Riley R."/>
            <person name="Wiebenga A."/>
            <person name="Aguilar-Osorio G."/>
            <person name="Amillis S."/>
            <person name="Uchima C.A."/>
            <person name="Anderluh G."/>
            <person name="Asadollahi M."/>
            <person name="Askin M."/>
            <person name="Barry K."/>
            <person name="Battaglia E."/>
            <person name="Bayram O."/>
            <person name="Benocci T."/>
            <person name="Braus-Stromeyer S.A."/>
            <person name="Caldana C."/>
            <person name="Canovas D."/>
            <person name="Cerqueira G.C."/>
            <person name="Chen F."/>
            <person name="Chen W."/>
            <person name="Choi C."/>
            <person name="Clum A."/>
            <person name="Dos Santos R.A."/>
            <person name="Damasio A.R."/>
            <person name="Diallinas G."/>
            <person name="Emri T."/>
            <person name="Fekete E."/>
            <person name="Flipphi M."/>
            <person name="Freyberg S."/>
            <person name="Gallo A."/>
            <person name="Gournas C."/>
            <person name="Habgood R."/>
            <person name="Hainaut M."/>
            <person name="Harispe M.L."/>
            <person name="Henrissat B."/>
            <person name="Hilden K.S."/>
            <person name="Hope R."/>
            <person name="Hossain A."/>
            <person name="Karabika E."/>
            <person name="Karaffa L."/>
            <person name="Karanyi Z."/>
            <person name="Krasevec N."/>
            <person name="Kuo A."/>
            <person name="Kusch H."/>
            <person name="LaButti K."/>
            <person name="Lagendijk E.L."/>
            <person name="Lapidus A."/>
            <person name="Levasseur A."/>
            <person name="Lindquist E."/>
            <person name="Lipzen A."/>
            <person name="Logrieco A.F."/>
            <person name="MacCabe A."/>
            <person name="Maekelae M.R."/>
            <person name="Malavazi I."/>
            <person name="Melin P."/>
            <person name="Meyer V."/>
            <person name="Mielnichuk N."/>
            <person name="Miskei M."/>
            <person name="Molnar A.P."/>
            <person name="Mule G."/>
            <person name="Ngan C.Y."/>
            <person name="Orejas M."/>
            <person name="Orosz E."/>
            <person name="Ouedraogo J.P."/>
            <person name="Overkamp K.M."/>
            <person name="Park H.-S."/>
            <person name="Perrone G."/>
            <person name="Piumi F."/>
            <person name="Punt P.J."/>
            <person name="Ram A.F."/>
            <person name="Ramon A."/>
            <person name="Rauscher S."/>
            <person name="Record E."/>
            <person name="Riano-Pachon D.M."/>
            <person name="Robert V."/>
            <person name="Roehrig J."/>
            <person name="Ruller R."/>
            <person name="Salamov A."/>
            <person name="Salih N.S."/>
            <person name="Samson R.A."/>
            <person name="Sandor E."/>
            <person name="Sanguinetti M."/>
            <person name="Schuetze T."/>
            <person name="Sepcic K."/>
            <person name="Shelest E."/>
            <person name="Sherlock G."/>
            <person name="Sophianopoulou V."/>
            <person name="Squina F.M."/>
            <person name="Sun H."/>
            <person name="Susca A."/>
            <person name="Todd R.B."/>
            <person name="Tsang A."/>
            <person name="Unkles S.E."/>
            <person name="van de Wiele N."/>
            <person name="van Rossen-Uffink D."/>
            <person name="Oliveira J.V."/>
            <person name="Vesth T.C."/>
            <person name="Visser J."/>
            <person name="Yu J.-H."/>
            <person name="Zhou M."/>
            <person name="Andersen M.R."/>
            <person name="Archer D.B."/>
            <person name="Baker S.E."/>
            <person name="Benoit I."/>
            <person name="Brakhage A.A."/>
            <person name="Braus G.H."/>
            <person name="Fischer R."/>
            <person name="Frisvad J.C."/>
            <person name="Goldman G.H."/>
            <person name="Houbraken J."/>
            <person name="Oakley B."/>
            <person name="Pocsi I."/>
            <person name="Scazzocchio C."/>
            <person name="Seiboth B."/>
            <person name="vanKuyk P.A."/>
            <person name="Wortman J."/>
            <person name="Dyer P.S."/>
            <person name="Grigoriev I.V."/>
        </authorList>
    </citation>
    <scope>NUCLEOTIDE SEQUENCE [LARGE SCALE GENOMIC DNA]</scope>
    <source>
        <strain evidence="2">CBS 516.65</strain>
    </source>
</reference>
<proteinExistence type="predicted"/>
<dbReference type="VEuPathDB" id="FungiDB:ASPGLDRAFT_40137"/>
<keyword evidence="2" id="KW-1185">Reference proteome</keyword>
<accession>A0A1L9V5D1</accession>
<sequence length="50" mass="5096">MPERLLPTIIAAIPISLGLASTELGLEGGSTVTVPAHFGTPKTAAAFDFD</sequence>